<dbReference type="SUPFAM" id="SSF46785">
    <property type="entry name" value="Winged helix' DNA-binding domain"/>
    <property type="match status" value="1"/>
</dbReference>
<dbReference type="InterPro" id="IPR011006">
    <property type="entry name" value="CheY-like_superfamily"/>
</dbReference>
<dbReference type="CDD" id="cd00156">
    <property type="entry name" value="REC"/>
    <property type="match status" value="1"/>
</dbReference>
<evidence type="ECO:0000256" key="2">
    <source>
        <dbReference type="ARBA" id="ARBA00023125"/>
    </source>
</evidence>
<name>A0A5D5AMY8_9EURY</name>
<dbReference type="PANTHER" id="PTHR33204">
    <property type="entry name" value="TRANSCRIPTIONAL REGULATOR, MARR FAMILY"/>
    <property type="match status" value="1"/>
</dbReference>
<dbReference type="EMBL" id="VTAW01000023">
    <property type="protein sequence ID" value="TYT61082.1"/>
    <property type="molecule type" value="Genomic_DNA"/>
</dbReference>
<proteinExistence type="predicted"/>
<keyword evidence="3" id="KW-0804">Transcription</keyword>
<dbReference type="SUPFAM" id="SSF52172">
    <property type="entry name" value="CheY-like"/>
    <property type="match status" value="1"/>
</dbReference>
<reference evidence="7 8" key="1">
    <citation type="submission" date="2019-08" db="EMBL/GenBank/DDBJ databases">
        <title>Archaea genome.</title>
        <authorList>
            <person name="Kajale S."/>
            <person name="Shouche Y."/>
            <person name="Deshpande N."/>
            <person name="Sharma A."/>
        </authorList>
    </citation>
    <scope>NUCLEOTIDE SEQUENCE [LARGE SCALE GENOMIC DNA]</scope>
    <source>
        <strain evidence="7 8">ESP3B_9</strain>
    </source>
</reference>
<gene>
    <name evidence="7" type="ORF">FYC77_15430</name>
</gene>
<dbReference type="PANTHER" id="PTHR33204:SF18">
    <property type="entry name" value="TRANSCRIPTIONAL REGULATORY PROTEIN"/>
    <property type="match status" value="1"/>
</dbReference>
<keyword evidence="8" id="KW-1185">Reference proteome</keyword>
<evidence type="ECO:0000256" key="3">
    <source>
        <dbReference type="ARBA" id="ARBA00023163"/>
    </source>
</evidence>
<keyword evidence="2" id="KW-0238">DNA-binding</keyword>
<evidence type="ECO:0000313" key="7">
    <source>
        <dbReference type="EMBL" id="TYT61082.1"/>
    </source>
</evidence>
<dbReference type="PROSITE" id="PS51118">
    <property type="entry name" value="HTH_HXLR"/>
    <property type="match status" value="1"/>
</dbReference>
<keyword evidence="4" id="KW-0597">Phosphoprotein</keyword>
<feature type="domain" description="HTH hxlR-type" evidence="6">
    <location>
        <begin position="8"/>
        <end position="112"/>
    </location>
</feature>
<dbReference type="RefSeq" id="WP_149082394.1">
    <property type="nucleotide sequence ID" value="NZ_VTAW01000023.1"/>
</dbReference>
<dbReference type="PROSITE" id="PS50110">
    <property type="entry name" value="RESPONSE_REGULATORY"/>
    <property type="match status" value="1"/>
</dbReference>
<dbReference type="InterPro" id="IPR001789">
    <property type="entry name" value="Sig_transdc_resp-reg_receiver"/>
</dbReference>
<organism evidence="7 8">
    <name type="scientific">Natrialba swarupiae</name>
    <dbReference type="NCBI Taxonomy" id="2448032"/>
    <lineage>
        <taxon>Archaea</taxon>
        <taxon>Methanobacteriati</taxon>
        <taxon>Methanobacteriota</taxon>
        <taxon>Stenosarchaea group</taxon>
        <taxon>Halobacteria</taxon>
        <taxon>Halobacteriales</taxon>
        <taxon>Natrialbaceae</taxon>
        <taxon>Natrialba</taxon>
    </lineage>
</organism>
<sequence>MTYRDADIPAENHRALEALTLLSKKWSPIILLMLQHHGSQGFNELLEGVPDISSKVLSDTLDTLQEAGLIERRVVSESPLRVEYDLTEAGRDMEPIFESLADWVEAHLETTTRTVLLADGDRRITEMYRQWLSDRYTVVRAHDSKEFYERFDDRIDVVLLDAGLPGIDPRRFVDDAKELCRTALIVGDRPDPELLSVDCDDILRKPFVRETALKTVADQLSRLEESEDQRARTALEAKRSLFESIYSTEQLEEEQAYRDALARLTELERQESE</sequence>
<evidence type="ECO:0000259" key="6">
    <source>
        <dbReference type="PROSITE" id="PS51118"/>
    </source>
</evidence>
<dbReference type="Gene3D" id="1.10.10.10">
    <property type="entry name" value="Winged helix-like DNA-binding domain superfamily/Winged helix DNA-binding domain"/>
    <property type="match status" value="1"/>
</dbReference>
<dbReference type="GO" id="GO:0000160">
    <property type="term" value="P:phosphorelay signal transduction system"/>
    <property type="evidence" value="ECO:0007669"/>
    <property type="project" value="InterPro"/>
</dbReference>
<accession>A0A5D5AMY8</accession>
<dbReference type="InterPro" id="IPR036388">
    <property type="entry name" value="WH-like_DNA-bd_sf"/>
</dbReference>
<dbReference type="GO" id="GO:0003677">
    <property type="term" value="F:DNA binding"/>
    <property type="evidence" value="ECO:0007669"/>
    <property type="project" value="UniProtKB-KW"/>
</dbReference>
<protein>
    <submittedName>
        <fullName evidence="7">HoxA-like transcriptional regulator</fullName>
    </submittedName>
</protein>
<evidence type="ECO:0000259" key="5">
    <source>
        <dbReference type="PROSITE" id="PS50110"/>
    </source>
</evidence>
<dbReference type="Gene3D" id="3.40.50.2300">
    <property type="match status" value="1"/>
</dbReference>
<evidence type="ECO:0000313" key="8">
    <source>
        <dbReference type="Proteomes" id="UP000324104"/>
    </source>
</evidence>
<evidence type="ECO:0000256" key="1">
    <source>
        <dbReference type="ARBA" id="ARBA00023015"/>
    </source>
</evidence>
<dbReference type="AlphaFoldDB" id="A0A5D5AMY8"/>
<dbReference type="InterPro" id="IPR036390">
    <property type="entry name" value="WH_DNA-bd_sf"/>
</dbReference>
<feature type="modified residue" description="4-aspartylphosphate" evidence="4">
    <location>
        <position position="161"/>
    </location>
</feature>
<dbReference type="InterPro" id="IPR002577">
    <property type="entry name" value="HTH_HxlR"/>
</dbReference>
<evidence type="ECO:0000256" key="4">
    <source>
        <dbReference type="PROSITE-ProRule" id="PRU00169"/>
    </source>
</evidence>
<dbReference type="Pfam" id="PF01638">
    <property type="entry name" value="HxlR"/>
    <property type="match status" value="1"/>
</dbReference>
<comment type="caution">
    <text evidence="7">The sequence shown here is derived from an EMBL/GenBank/DDBJ whole genome shotgun (WGS) entry which is preliminary data.</text>
</comment>
<keyword evidence="1" id="KW-0805">Transcription regulation</keyword>
<dbReference type="Proteomes" id="UP000324104">
    <property type="component" value="Unassembled WGS sequence"/>
</dbReference>
<feature type="domain" description="Response regulatory" evidence="5">
    <location>
        <begin position="114"/>
        <end position="220"/>
    </location>
</feature>